<dbReference type="Gene3D" id="3.40.190.10">
    <property type="entry name" value="Periplasmic binding protein-like II"/>
    <property type="match status" value="2"/>
</dbReference>
<sequence>MHRRHLALLGLAWLSGARAAGRAALPPPAPSAPLPAIAPGMGPSAGFGSSTASLRLLSEEFPPVNFTEGGLARGLAVDIVQAIQQRLGQALPIEFMPWARAFREAQEGPPAALFSAARIPEREKLFHWVGPIVTFQSTFYARAGSRIRLRSLAAARQISKVLVVRDWYTLAQLQSAGFRNLQQISDPVQGVRMLAAGRAPLFAAEKLTMPSTLAQAGLPADALEEVFSFASTAGYIAFSRNTPPGTVAAWQAQLNELKRDGSFQAIHKRWLPNDAPPR</sequence>
<evidence type="ECO:0000256" key="1">
    <source>
        <dbReference type="SAM" id="SignalP"/>
    </source>
</evidence>
<name>A0A246IV24_9BURK</name>
<dbReference type="Proteomes" id="UP000197468">
    <property type="component" value="Unassembled WGS sequence"/>
</dbReference>
<dbReference type="PANTHER" id="PTHR38834:SF3">
    <property type="entry name" value="SOLUTE-BINDING PROTEIN FAMILY 3_N-TERMINAL DOMAIN-CONTAINING PROTEIN"/>
    <property type="match status" value="1"/>
</dbReference>
<dbReference type="OrthoDB" id="8594082at2"/>
<proteinExistence type="predicted"/>
<evidence type="ECO:0000259" key="2">
    <source>
        <dbReference type="Pfam" id="PF00497"/>
    </source>
</evidence>
<dbReference type="PANTHER" id="PTHR38834">
    <property type="entry name" value="PERIPLASMIC SUBSTRATE BINDING PROTEIN FAMILY 3"/>
    <property type="match status" value="1"/>
</dbReference>
<dbReference type="SUPFAM" id="SSF53850">
    <property type="entry name" value="Periplasmic binding protein-like II"/>
    <property type="match status" value="1"/>
</dbReference>
<gene>
    <name evidence="3" type="ORF">CDN99_24620</name>
</gene>
<dbReference type="Pfam" id="PF00497">
    <property type="entry name" value="SBP_bac_3"/>
    <property type="match status" value="1"/>
</dbReference>
<feature type="signal peptide" evidence="1">
    <location>
        <begin position="1"/>
        <end position="19"/>
    </location>
</feature>
<accession>A0A246IV24</accession>
<dbReference type="InterPro" id="IPR001638">
    <property type="entry name" value="Solute-binding_3/MltF_N"/>
</dbReference>
<feature type="chain" id="PRO_5012828856" description="Solute-binding protein family 3/N-terminal domain-containing protein" evidence="1">
    <location>
        <begin position="20"/>
        <end position="278"/>
    </location>
</feature>
<comment type="caution">
    <text evidence="3">The sequence shown here is derived from an EMBL/GenBank/DDBJ whole genome shotgun (WGS) entry which is preliminary data.</text>
</comment>
<evidence type="ECO:0000313" key="4">
    <source>
        <dbReference type="Proteomes" id="UP000197468"/>
    </source>
</evidence>
<keyword evidence="1" id="KW-0732">Signal</keyword>
<dbReference type="RefSeq" id="WP_088387808.1">
    <property type="nucleotide sequence ID" value="NZ_NIOF01000018.1"/>
</dbReference>
<evidence type="ECO:0000313" key="3">
    <source>
        <dbReference type="EMBL" id="OWQ84074.1"/>
    </source>
</evidence>
<organism evidence="3 4">
    <name type="scientific">Roseateles aquatilis</name>
    <dbReference type="NCBI Taxonomy" id="431061"/>
    <lineage>
        <taxon>Bacteria</taxon>
        <taxon>Pseudomonadati</taxon>
        <taxon>Pseudomonadota</taxon>
        <taxon>Betaproteobacteria</taxon>
        <taxon>Burkholderiales</taxon>
        <taxon>Sphaerotilaceae</taxon>
        <taxon>Roseateles</taxon>
    </lineage>
</organism>
<reference evidence="3 4" key="1">
    <citation type="journal article" date="2008" name="Int. J. Syst. Evol. Microbiol.">
        <title>Description of Roseateles aquatilis sp. nov. and Roseateles terrae sp. nov., in the class Betaproteobacteria, and emended description of the genus Roseateles.</title>
        <authorList>
            <person name="Gomila M."/>
            <person name="Bowien B."/>
            <person name="Falsen E."/>
            <person name="Moore E.R."/>
            <person name="Lalucat J."/>
        </authorList>
    </citation>
    <scope>NUCLEOTIDE SEQUENCE [LARGE SCALE GENOMIC DNA]</scope>
    <source>
        <strain evidence="3 4">CCUG 48205</strain>
    </source>
</reference>
<dbReference type="AlphaFoldDB" id="A0A246IV24"/>
<protein>
    <recommendedName>
        <fullName evidence="2">Solute-binding protein family 3/N-terminal domain-containing protein</fullName>
    </recommendedName>
</protein>
<keyword evidence="4" id="KW-1185">Reference proteome</keyword>
<dbReference type="EMBL" id="NIOF01000018">
    <property type="protein sequence ID" value="OWQ84074.1"/>
    <property type="molecule type" value="Genomic_DNA"/>
</dbReference>
<feature type="domain" description="Solute-binding protein family 3/N-terminal" evidence="2">
    <location>
        <begin position="58"/>
        <end position="272"/>
    </location>
</feature>